<feature type="transmembrane region" description="Helical" evidence="6">
    <location>
        <begin position="933"/>
        <end position="955"/>
    </location>
</feature>
<keyword evidence="5 6" id="KW-0472">Membrane</keyword>
<evidence type="ECO:0000313" key="9">
    <source>
        <dbReference type="EMBL" id="CAI5733732.1"/>
    </source>
</evidence>
<keyword evidence="2" id="KW-0813">Transport</keyword>
<organism evidence="9 10">
    <name type="scientific">Peronospora destructor</name>
    <dbReference type="NCBI Taxonomy" id="86335"/>
    <lineage>
        <taxon>Eukaryota</taxon>
        <taxon>Sar</taxon>
        <taxon>Stramenopiles</taxon>
        <taxon>Oomycota</taxon>
        <taxon>Peronosporomycetes</taxon>
        <taxon>Peronosporales</taxon>
        <taxon>Peronosporaceae</taxon>
        <taxon>Peronospora</taxon>
    </lineage>
</organism>
<comment type="caution">
    <text evidence="9">The sequence shown here is derived from an EMBL/GenBank/DDBJ whole genome shotgun (WGS) entry which is preliminary data.</text>
</comment>
<feature type="domain" description="Sec7/BIG1-like C-terminal" evidence="8">
    <location>
        <begin position="588"/>
        <end position="779"/>
    </location>
</feature>
<keyword evidence="3 6" id="KW-0812">Transmembrane</keyword>
<evidence type="ECO:0000256" key="3">
    <source>
        <dbReference type="ARBA" id="ARBA00022692"/>
    </source>
</evidence>
<proteinExistence type="predicted"/>
<dbReference type="InterPro" id="IPR039309">
    <property type="entry name" value="BT1"/>
</dbReference>
<feature type="domain" description="Mon2/Sec7/BIG1-like HDS" evidence="7">
    <location>
        <begin position="47"/>
        <end position="130"/>
    </location>
</feature>
<evidence type="ECO:0000259" key="7">
    <source>
        <dbReference type="Pfam" id="PF09324"/>
    </source>
</evidence>
<gene>
    <name evidence="9" type="ORF">PDE001_LOCUS5495</name>
</gene>
<dbReference type="AlphaFoldDB" id="A0AAV0UA66"/>
<evidence type="ECO:0000259" key="8">
    <source>
        <dbReference type="Pfam" id="PF20252"/>
    </source>
</evidence>
<dbReference type="GO" id="GO:0016020">
    <property type="term" value="C:membrane"/>
    <property type="evidence" value="ECO:0007669"/>
    <property type="project" value="UniProtKB-SubCell"/>
</dbReference>
<dbReference type="InterPro" id="IPR016024">
    <property type="entry name" value="ARM-type_fold"/>
</dbReference>
<evidence type="ECO:0000256" key="6">
    <source>
        <dbReference type="SAM" id="Phobius"/>
    </source>
</evidence>
<dbReference type="EMBL" id="CANTFM010001016">
    <property type="protein sequence ID" value="CAI5733732.1"/>
    <property type="molecule type" value="Genomic_DNA"/>
</dbReference>
<dbReference type="InterPro" id="IPR015403">
    <property type="entry name" value="Mon2/Sec7/BIG1-like_HDS"/>
</dbReference>
<evidence type="ECO:0000256" key="5">
    <source>
        <dbReference type="ARBA" id="ARBA00023136"/>
    </source>
</evidence>
<evidence type="ECO:0000313" key="10">
    <source>
        <dbReference type="Proteomes" id="UP001162029"/>
    </source>
</evidence>
<reference evidence="9" key="1">
    <citation type="submission" date="2022-12" db="EMBL/GenBank/DDBJ databases">
        <authorList>
            <person name="Webb A."/>
        </authorList>
    </citation>
    <scope>NUCLEOTIDE SEQUENCE</scope>
    <source>
        <strain evidence="9">Pd1</strain>
    </source>
</reference>
<name>A0AAV0UA66_9STRA</name>
<dbReference type="PANTHER" id="PTHR31585:SF5">
    <property type="entry name" value="RNA-BINDING S4 DOMAIN-CONTAINING PROTEIN"/>
    <property type="match status" value="1"/>
</dbReference>
<dbReference type="SUPFAM" id="SSF48371">
    <property type="entry name" value="ARM repeat"/>
    <property type="match status" value="1"/>
</dbReference>
<dbReference type="PANTHER" id="PTHR31585">
    <property type="entry name" value="FOLATE-BIOPTERIN TRANSPORTER 1, CHLOROPLASTIC"/>
    <property type="match status" value="1"/>
</dbReference>
<keyword evidence="4 6" id="KW-1133">Transmembrane helix</keyword>
<evidence type="ECO:0000256" key="2">
    <source>
        <dbReference type="ARBA" id="ARBA00022448"/>
    </source>
</evidence>
<sequence>MNMRTRSRMVWTATWQTLSRHFTTVGCHEDLTVGMYAIDSLRQLSMKFLEREELRDFNFQRLFLAPFEVIMANATSLETRELVLRCVENLVLARVGNIRSGWKTIWGVLRIAAETYASGSEDRVVLLGFQVARGVLERHFDCIIDVFIDAVDCLFAFAACGCEDIEREMEERLALTQLGVDSIGLLRSVCIEKLATGEVIEPLTTRETAGSLSISSVPAAAGVVAAAKQAALVDFKTIKELEEDSIDETSTADGVPSPASVHYQKEESICSLEEEAEKQVSTPASIAVPTRAGSLETQEKKYLESGEAAYNDSVAHMRMWWPVISALSTLAADRRVDVRLAALEALFNALETHGKKFSSGLWGLIFKDILIPLLVKLHHLEVVVEKGAFISPKLPLPPTLKPSGHLSHYTAGKTAATLCLERLLECFGLFSDIVGFLPDVLLLLGKCMDAGVADDQLAVASPRALEVMLVTHGHKFSAGVWGLIVDELRNVMKRAEPTWIFFALPREDEGKILEPHIDCPSKLQTSSLSSSTAATVVMSPQEPSLVGMYPDVVATLGFTFATSFPPKVISAEEVKAQRIPLCTHLAVLLALQRLAGNVLASRQRENLSISVGQARSLLSCLRESFVFARKVNDALPLRRYLQRVGWRYGRTVPSSNELPSLLPQEVMGKQQYLQVLFTALTRRINKNDLAPFEEQEEARGYMARMVQDTLEEYLAWTCVAPQHIEDGKVVPADAKQRVESFTPLIVATLREIAEFDNTELQRHMSWLYPLLTELMLVPNVEDRSYFYGDLLDLYHDQAKRIIPVFQLSPQHQNGYFTQRRPYQSIVLVELHDTVTIVDGITTFITIWDVFRSQWFWLGMPIAVQLPYGVSFVISSFVIVELSGAGNEGVVYGLITMVSNLAMPFTTAMTLLIDQPFNLTTKRIQTDDKSIRLDITYVVIIMYAMTIFSWVFLIFLPSQKEETQALLRTGGSSKMMGAVTVAYLTFAFVWSVMINVMAIFKQHVMFNNRRW</sequence>
<dbReference type="Pfam" id="PF09324">
    <property type="entry name" value="Sec7-like_HDS"/>
    <property type="match status" value="1"/>
</dbReference>
<dbReference type="Proteomes" id="UP001162029">
    <property type="component" value="Unassembled WGS sequence"/>
</dbReference>
<evidence type="ECO:0000256" key="1">
    <source>
        <dbReference type="ARBA" id="ARBA00004141"/>
    </source>
</evidence>
<feature type="transmembrane region" description="Helical" evidence="6">
    <location>
        <begin position="854"/>
        <end position="878"/>
    </location>
</feature>
<dbReference type="InterPro" id="IPR046455">
    <property type="entry name" value="Sec7/BIG1-like_C"/>
</dbReference>
<evidence type="ECO:0000256" key="4">
    <source>
        <dbReference type="ARBA" id="ARBA00022989"/>
    </source>
</evidence>
<dbReference type="Pfam" id="PF20252">
    <property type="entry name" value="BIG2_C"/>
    <property type="match status" value="1"/>
</dbReference>
<accession>A0AAV0UA66</accession>
<protein>
    <submittedName>
        <fullName evidence="9">Uncharacterized protein</fullName>
    </submittedName>
</protein>
<feature type="transmembrane region" description="Helical" evidence="6">
    <location>
        <begin position="890"/>
        <end position="912"/>
    </location>
</feature>
<keyword evidence="10" id="KW-1185">Reference proteome</keyword>
<feature type="transmembrane region" description="Helical" evidence="6">
    <location>
        <begin position="975"/>
        <end position="999"/>
    </location>
</feature>
<comment type="subcellular location">
    <subcellularLocation>
        <location evidence="1">Membrane</location>
        <topology evidence="1">Multi-pass membrane protein</topology>
    </subcellularLocation>
</comment>